<evidence type="ECO:0000259" key="1">
    <source>
        <dbReference type="PROSITE" id="PS51192"/>
    </source>
</evidence>
<dbReference type="PROSITE" id="PS51192">
    <property type="entry name" value="HELICASE_ATP_BIND_1"/>
    <property type="match status" value="1"/>
</dbReference>
<organism evidence="3">
    <name type="scientific">Myoviridae sp. ctfJc17</name>
    <dbReference type="NCBI Taxonomy" id="2827612"/>
    <lineage>
        <taxon>Viruses</taxon>
        <taxon>Duplodnaviria</taxon>
        <taxon>Heunggongvirae</taxon>
        <taxon>Uroviricota</taxon>
        <taxon>Caudoviricetes</taxon>
    </lineage>
</organism>
<feature type="domain" description="Helicase C-terminal" evidence="2">
    <location>
        <begin position="334"/>
        <end position="478"/>
    </location>
</feature>
<dbReference type="PANTHER" id="PTHR47962">
    <property type="entry name" value="ATP-DEPENDENT HELICASE LHR-RELATED-RELATED"/>
    <property type="match status" value="1"/>
</dbReference>
<keyword evidence="3" id="KW-0347">Helicase</keyword>
<dbReference type="Gene3D" id="3.30.780.20">
    <property type="match status" value="1"/>
</dbReference>
<dbReference type="InterPro" id="IPR027417">
    <property type="entry name" value="P-loop_NTPase"/>
</dbReference>
<dbReference type="Gene3D" id="3.40.50.300">
    <property type="entry name" value="P-loop containing nucleotide triphosphate hydrolases"/>
    <property type="match status" value="2"/>
</dbReference>
<dbReference type="PROSITE" id="PS51194">
    <property type="entry name" value="HELICASE_CTER"/>
    <property type="match status" value="1"/>
</dbReference>
<dbReference type="GO" id="GO:0016887">
    <property type="term" value="F:ATP hydrolysis activity"/>
    <property type="evidence" value="ECO:0007669"/>
    <property type="project" value="TreeGrafter"/>
</dbReference>
<accession>A0A8S5LR63</accession>
<dbReference type="InterPro" id="IPR001650">
    <property type="entry name" value="Helicase_C-like"/>
</dbReference>
<dbReference type="GO" id="GO:0005524">
    <property type="term" value="F:ATP binding"/>
    <property type="evidence" value="ECO:0007669"/>
    <property type="project" value="InterPro"/>
</dbReference>
<dbReference type="SUPFAM" id="SSF52540">
    <property type="entry name" value="P-loop containing nucleoside triphosphate hydrolases"/>
    <property type="match status" value="1"/>
</dbReference>
<dbReference type="InterPro" id="IPR052511">
    <property type="entry name" value="ATP-dep_Helicase"/>
</dbReference>
<evidence type="ECO:0000259" key="2">
    <source>
        <dbReference type="PROSITE" id="PS51194"/>
    </source>
</evidence>
<feature type="domain" description="Helicase ATP-binding" evidence="1">
    <location>
        <begin position="119"/>
        <end position="270"/>
    </location>
</feature>
<name>A0A8S5LR63_9CAUD</name>
<proteinExistence type="predicted"/>
<keyword evidence="3" id="KW-0547">Nucleotide-binding</keyword>
<dbReference type="InterPro" id="IPR049430">
    <property type="entry name" value="UvsW_N_sf"/>
</dbReference>
<dbReference type="Pfam" id="PF00271">
    <property type="entry name" value="Helicase_C"/>
    <property type="match status" value="1"/>
</dbReference>
<protein>
    <submittedName>
        <fullName evidence="3">DNA helicase</fullName>
    </submittedName>
</protein>
<evidence type="ECO:0000313" key="3">
    <source>
        <dbReference type="EMBL" id="DAD72360.1"/>
    </source>
</evidence>
<keyword evidence="3" id="KW-0378">Hydrolase</keyword>
<dbReference type="Pfam" id="PF04851">
    <property type="entry name" value="ResIII"/>
    <property type="match status" value="1"/>
</dbReference>
<dbReference type="SMART" id="SM00490">
    <property type="entry name" value="HELICc"/>
    <property type="match status" value="1"/>
</dbReference>
<dbReference type="GO" id="GO:0004386">
    <property type="term" value="F:helicase activity"/>
    <property type="evidence" value="ECO:0007669"/>
    <property type="project" value="UniProtKB-KW"/>
</dbReference>
<keyword evidence="3" id="KW-0067">ATP-binding</keyword>
<dbReference type="PANTHER" id="PTHR47962:SF7">
    <property type="entry name" value="MITOCHONDRIAL ATP-DEPENDENT HELICASE IRC3-RELATED"/>
    <property type="match status" value="1"/>
</dbReference>
<dbReference type="SMART" id="SM00487">
    <property type="entry name" value="DEXDc"/>
    <property type="match status" value="1"/>
</dbReference>
<reference evidence="3" key="1">
    <citation type="journal article" date="2021" name="Proc. Natl. Acad. Sci. U.S.A.">
        <title>A Catalog of Tens of Thousands of Viruses from Human Metagenomes Reveals Hidden Associations with Chronic Diseases.</title>
        <authorList>
            <person name="Tisza M.J."/>
            <person name="Buck C.B."/>
        </authorList>
    </citation>
    <scope>NUCLEOTIDE SEQUENCE</scope>
    <source>
        <strain evidence="3">CtfJc17</strain>
    </source>
</reference>
<dbReference type="GO" id="GO:0003677">
    <property type="term" value="F:DNA binding"/>
    <property type="evidence" value="ECO:0007669"/>
    <property type="project" value="InterPro"/>
</dbReference>
<dbReference type="EMBL" id="BK015898">
    <property type="protein sequence ID" value="DAD72360.1"/>
    <property type="molecule type" value="Genomic_DNA"/>
</dbReference>
<sequence length="492" mass="57593">MSRIIIQNGNMCELDLPLKFAQKLYQEFSVRHPNAFYLRTRQRGMQNWDGKIHYINKHGEFKIGFLPAVYEKCIEYGIKPKVVDMRKPLPKVKKVVTKIGKYKLRPEQEKAVKAIISNQVGNSLFQIGVLDYTVNAGKTLIMSSLYLSYKRQLKTLLITNDSDWLNQAREEFKQYLPGEDITFVQGKVLNWSNFTIGMVQSISRNMRFYQQELSKIDMVLVDEADQGGSKQYQNVLTRLFNTRVRIGLSGTIYMSKLAKDKVKNMNLEGFFGKVVAEFKLKDSIKKGYSTKTIVKMVPSKPWYGNWESDCISYKEIYDDSITLNKYARRMAYARLKWNINQGRYPALVVCKHIAHCENLYKFFKKKLGDAYNISYVHVNTPSKLRQQIMKDFREGKIDILVSTTIIARGKNFPKLKYLLNTASMDSQEKSIQFLGRLVRTDESKNRVYLDDLHYPGNYLSRHGRHRKQYYQKQELKVILLEKLWKKHPIHSL</sequence>
<dbReference type="InterPro" id="IPR006935">
    <property type="entry name" value="Helicase/UvrB_N"/>
</dbReference>
<dbReference type="InterPro" id="IPR014001">
    <property type="entry name" value="Helicase_ATP-bd"/>
</dbReference>